<evidence type="ECO:0000313" key="1">
    <source>
        <dbReference type="EMBL" id="MDY3560695.1"/>
    </source>
</evidence>
<dbReference type="Proteomes" id="UP001272242">
    <property type="component" value="Unassembled WGS sequence"/>
</dbReference>
<name>A0ABU5EZH2_9BACT</name>
<dbReference type="Pfam" id="PF13565">
    <property type="entry name" value="HTH_32"/>
    <property type="match status" value="1"/>
</dbReference>
<gene>
    <name evidence="1" type="ORF">R5W23_001941</name>
</gene>
<reference evidence="2" key="1">
    <citation type="journal article" date="2023" name="Mar. Drugs">
        <title>Gemmata algarum, a Novel Planctomycete Isolated from an Algal Mat, Displays Antimicrobial Activity.</title>
        <authorList>
            <person name="Kumar G."/>
            <person name="Kallscheuer N."/>
            <person name="Kashif M."/>
            <person name="Ahamad S."/>
            <person name="Jagadeeshwari U."/>
            <person name="Pannikurungottu S."/>
            <person name="Haufschild T."/>
            <person name="Kabuu M."/>
            <person name="Sasikala C."/>
            <person name="Jogler C."/>
            <person name="Ramana C."/>
        </authorList>
    </citation>
    <scope>NUCLEOTIDE SEQUENCE [LARGE SCALE GENOMIC DNA]</scope>
    <source>
        <strain evidence="2">JC673</strain>
    </source>
</reference>
<feature type="non-terminal residue" evidence="1">
    <location>
        <position position="1"/>
    </location>
</feature>
<protein>
    <submittedName>
        <fullName evidence="1">Helix-turn-helix domain-containing protein</fullName>
    </submittedName>
</protein>
<evidence type="ECO:0000313" key="2">
    <source>
        <dbReference type="Proteomes" id="UP001272242"/>
    </source>
</evidence>
<dbReference type="RefSeq" id="WP_320687232.1">
    <property type="nucleotide sequence ID" value="NZ_JAXBLV010000181.1"/>
</dbReference>
<comment type="caution">
    <text evidence="1">The sequence shown here is derived from an EMBL/GenBank/DDBJ whole genome shotgun (WGS) entry which is preliminary data.</text>
</comment>
<keyword evidence="2" id="KW-1185">Reference proteome</keyword>
<dbReference type="EMBL" id="JAXBLV010000181">
    <property type="protein sequence ID" value="MDY3560695.1"/>
    <property type="molecule type" value="Genomic_DNA"/>
</dbReference>
<proteinExistence type="predicted"/>
<accession>A0ABU5EZH2</accession>
<dbReference type="SUPFAM" id="SSF46689">
    <property type="entry name" value="Homeodomain-like"/>
    <property type="match status" value="1"/>
</dbReference>
<dbReference type="InterPro" id="IPR009057">
    <property type="entry name" value="Homeodomain-like_sf"/>
</dbReference>
<sequence length="145" mass="16064">EEVYRSSFGWERATLSEVVKKLKGSSQKVRRAQILLKADADGPGWTDAKIAEAVGCRTKTVENIRERVVTSGFEVALYGQPRAEPPRAKLLDGQQEAQVIAMRLGPPPNGFANWSLRLLAEQVVALEIVDAISHETIRQAIKKTR</sequence>
<organism evidence="1 2">
    <name type="scientific">Gemmata algarum</name>
    <dbReference type="NCBI Taxonomy" id="2975278"/>
    <lineage>
        <taxon>Bacteria</taxon>
        <taxon>Pseudomonadati</taxon>
        <taxon>Planctomycetota</taxon>
        <taxon>Planctomycetia</taxon>
        <taxon>Gemmatales</taxon>
        <taxon>Gemmataceae</taxon>
        <taxon>Gemmata</taxon>
    </lineage>
</organism>